<dbReference type="InterPro" id="IPR005482">
    <property type="entry name" value="Biotin_COase_C"/>
</dbReference>
<keyword evidence="2 11" id="KW-0436">Ligase</keyword>
<dbReference type="RefSeq" id="WP_374816926.1">
    <property type="nucleotide sequence ID" value="NZ_JBHEER010000003.1"/>
</dbReference>
<dbReference type="Gene3D" id="2.40.50.100">
    <property type="match status" value="1"/>
</dbReference>
<dbReference type="SUPFAM" id="SSF52440">
    <property type="entry name" value="PreATP-grasp domain"/>
    <property type="match status" value="1"/>
</dbReference>
<keyword evidence="3 7" id="KW-0547">Nucleotide-binding</keyword>
<dbReference type="Pfam" id="PF21139">
    <property type="entry name" value="BT_MCC_alpha"/>
    <property type="match status" value="1"/>
</dbReference>
<dbReference type="InterPro" id="IPR011761">
    <property type="entry name" value="ATP-grasp"/>
</dbReference>
<feature type="domain" description="Biotin carboxylation" evidence="10">
    <location>
        <begin position="1"/>
        <end position="449"/>
    </location>
</feature>
<keyword evidence="12" id="KW-1185">Reference proteome</keyword>
<dbReference type="GO" id="GO:0016874">
    <property type="term" value="F:ligase activity"/>
    <property type="evidence" value="ECO:0007669"/>
    <property type="project" value="UniProtKB-KW"/>
</dbReference>
<evidence type="ECO:0000256" key="7">
    <source>
        <dbReference type="PROSITE-ProRule" id="PRU00409"/>
    </source>
</evidence>
<accession>A0A256F6J4</accession>
<evidence type="ECO:0000256" key="3">
    <source>
        <dbReference type="ARBA" id="ARBA00022741"/>
    </source>
</evidence>
<keyword evidence="5" id="KW-0809">Transit peptide</keyword>
<dbReference type="SMART" id="SM00878">
    <property type="entry name" value="Biotin_carb_C"/>
    <property type="match status" value="1"/>
</dbReference>
<name>A0A256F6J4_9HYPH</name>
<dbReference type="PROSITE" id="PS50968">
    <property type="entry name" value="BIOTINYL_LIPOYL"/>
    <property type="match status" value="1"/>
</dbReference>
<dbReference type="Proteomes" id="UP000216478">
    <property type="component" value="Unassembled WGS sequence"/>
</dbReference>
<dbReference type="AlphaFoldDB" id="A0A256F6J4"/>
<dbReference type="EMBL" id="NNRL01000163">
    <property type="protein sequence ID" value="OYR10487.1"/>
    <property type="molecule type" value="Genomic_DNA"/>
</dbReference>
<dbReference type="InterPro" id="IPR048429">
    <property type="entry name" value="MCC_alpha_BT"/>
</dbReference>
<feature type="domain" description="Lipoyl-binding" evidence="8">
    <location>
        <begin position="573"/>
        <end position="651"/>
    </location>
</feature>
<evidence type="ECO:0000256" key="6">
    <source>
        <dbReference type="ARBA" id="ARBA00023267"/>
    </source>
</evidence>
<evidence type="ECO:0000256" key="5">
    <source>
        <dbReference type="ARBA" id="ARBA00022946"/>
    </source>
</evidence>
<dbReference type="PANTHER" id="PTHR18866">
    <property type="entry name" value="CARBOXYLASE:PYRUVATE/ACETYL-COA/PROPIONYL-COA CARBOXYLASE"/>
    <property type="match status" value="1"/>
</dbReference>
<organism evidence="11 12">
    <name type="scientific">Brucella grignonensis</name>
    <dbReference type="NCBI Taxonomy" id="94627"/>
    <lineage>
        <taxon>Bacteria</taxon>
        <taxon>Pseudomonadati</taxon>
        <taxon>Pseudomonadota</taxon>
        <taxon>Alphaproteobacteria</taxon>
        <taxon>Hyphomicrobiales</taxon>
        <taxon>Brucellaceae</taxon>
        <taxon>Brucella/Ochrobactrum group</taxon>
        <taxon>Brucella</taxon>
    </lineage>
</organism>
<protein>
    <submittedName>
        <fullName evidence="11">D-ala D-ala ligase family protein</fullName>
    </submittedName>
</protein>
<sequence length="674" mass="72868">MFKKILIANRGEIACRVIRTAREMGIATVAIYSDADANALHVEMADEAVRVGPAISAQSYLNVEAIIKAAKETGAEAIHPGYGFLSENAGFVDAVEAAGLVFIGPSAKAIRAMGLKDAAKALMEKAGVPVVPGYHGDNQDGAFLKSEADRITYPVLIKARAGGGGKGMRRVHQSADFAAALDSARREAEASFGDSAVLVEKYMTKPRHIEVQVFGDNHGNAVHLFERDCSLQRRHQKVIEEAPAPGMTPEMRAAMGEAAVKAALAIGYSGAGTVEFIADVSEGLRPDRFFFMEMNTRLQVEHPVTEAITGLDLVEWQLRVASGDLLPKRQDELSINGWAFEARLYAEDPARDFLPATGKLALFAPPENTRVDSGVRTGDTITPFYDPMIAKIIAHGATRDEALNRLDASLNKTRIAGLVTNRQFLSALCNLEAFRIGDVDTGLIARETATLFADEQPSDIAFALAALGALDLLDAPAKDDPWSSLRGFRLWGEASRSALIDHHDERHTVSFTSKGDRHFGFAFGTIEIRSHENGLVRFAVDGRVLEASVVRIGHDVTVQLYGRDTIFHHVQSVGEEEDASSESRILSPMPGRVALVSVVEGASVAKGDPLVTMEAMKMELSLTAPRDGKVASVTVVAGDQVNEGILLVELEYDPEKWEPVFGEDHTQTKNRAGY</sequence>
<evidence type="ECO:0000256" key="1">
    <source>
        <dbReference type="ARBA" id="ARBA00001953"/>
    </source>
</evidence>
<evidence type="ECO:0000313" key="12">
    <source>
        <dbReference type="Proteomes" id="UP000216478"/>
    </source>
</evidence>
<dbReference type="FunFam" id="2.40.50.100:FF:000003">
    <property type="entry name" value="Acetyl-CoA carboxylase biotin carboxyl carrier protein"/>
    <property type="match status" value="1"/>
</dbReference>
<dbReference type="PROSITE" id="PS00188">
    <property type="entry name" value="BIOTIN"/>
    <property type="match status" value="1"/>
</dbReference>
<dbReference type="InterPro" id="IPR016185">
    <property type="entry name" value="PreATP-grasp_dom_sf"/>
</dbReference>
<comment type="caution">
    <text evidence="11">The sequence shown here is derived from an EMBL/GenBank/DDBJ whole genome shotgun (WGS) entry which is preliminary data.</text>
</comment>
<dbReference type="InterPro" id="IPR005479">
    <property type="entry name" value="CPAse_ATP-bd"/>
</dbReference>
<dbReference type="Pfam" id="PF02786">
    <property type="entry name" value="CPSase_L_D2"/>
    <property type="match status" value="1"/>
</dbReference>
<dbReference type="InterPro" id="IPR011764">
    <property type="entry name" value="Biotin_carboxylation_dom"/>
</dbReference>
<evidence type="ECO:0000259" key="10">
    <source>
        <dbReference type="PROSITE" id="PS50979"/>
    </source>
</evidence>
<dbReference type="PROSITE" id="PS50975">
    <property type="entry name" value="ATP_GRASP"/>
    <property type="match status" value="1"/>
</dbReference>
<dbReference type="GO" id="GO:0046872">
    <property type="term" value="F:metal ion binding"/>
    <property type="evidence" value="ECO:0007669"/>
    <property type="project" value="InterPro"/>
</dbReference>
<dbReference type="InterPro" id="IPR011053">
    <property type="entry name" value="Single_hybrid_motif"/>
</dbReference>
<dbReference type="PANTHER" id="PTHR18866:SF33">
    <property type="entry name" value="METHYLCROTONOYL-COA CARBOXYLASE SUBUNIT ALPHA, MITOCHONDRIAL-RELATED"/>
    <property type="match status" value="1"/>
</dbReference>
<dbReference type="InterPro" id="IPR000089">
    <property type="entry name" value="Biotin_lipoyl"/>
</dbReference>
<reference evidence="11 12" key="1">
    <citation type="submission" date="2017-07" db="EMBL/GenBank/DDBJ databases">
        <title>Phylogenetic study on the rhizospheric bacterium Ochrobactrum sp. A44.</title>
        <authorList>
            <person name="Krzyzanowska D.M."/>
            <person name="Ossowicki A."/>
            <person name="Rajewska M."/>
            <person name="Maciag T."/>
            <person name="Kaczynski Z."/>
            <person name="Czerwicka M."/>
            <person name="Jafra S."/>
        </authorList>
    </citation>
    <scope>NUCLEOTIDE SEQUENCE [LARGE SCALE GENOMIC DNA]</scope>
    <source>
        <strain evidence="11 12">OgA9a</strain>
    </source>
</reference>
<dbReference type="SUPFAM" id="SSF56059">
    <property type="entry name" value="Glutathione synthetase ATP-binding domain-like"/>
    <property type="match status" value="1"/>
</dbReference>
<dbReference type="CDD" id="cd06850">
    <property type="entry name" value="biotinyl_domain"/>
    <property type="match status" value="1"/>
</dbReference>
<dbReference type="Pfam" id="PF00289">
    <property type="entry name" value="Biotin_carb_N"/>
    <property type="match status" value="1"/>
</dbReference>
<dbReference type="InterPro" id="IPR050856">
    <property type="entry name" value="Biotin_carboxylase_complex"/>
</dbReference>
<evidence type="ECO:0000313" key="11">
    <source>
        <dbReference type="EMBL" id="OYR10487.1"/>
    </source>
</evidence>
<dbReference type="PROSITE" id="PS50979">
    <property type="entry name" value="BC"/>
    <property type="match status" value="1"/>
</dbReference>
<dbReference type="InterPro" id="IPR005481">
    <property type="entry name" value="BC-like_N"/>
</dbReference>
<dbReference type="FunFam" id="3.30.1490.20:FF:000003">
    <property type="entry name" value="acetyl-CoA carboxylase isoform X1"/>
    <property type="match status" value="1"/>
</dbReference>
<dbReference type="PROSITE" id="PS00867">
    <property type="entry name" value="CPSASE_2"/>
    <property type="match status" value="1"/>
</dbReference>
<proteinExistence type="predicted"/>
<dbReference type="InterPro" id="IPR011054">
    <property type="entry name" value="Rudment_hybrid_motif"/>
</dbReference>
<feature type="domain" description="ATP-grasp" evidence="9">
    <location>
        <begin position="120"/>
        <end position="322"/>
    </location>
</feature>
<evidence type="ECO:0000256" key="4">
    <source>
        <dbReference type="ARBA" id="ARBA00022840"/>
    </source>
</evidence>
<gene>
    <name evidence="11" type="ORF">CEV33_1949</name>
</gene>
<dbReference type="InterPro" id="IPR001882">
    <property type="entry name" value="Biotin_BS"/>
</dbReference>
<keyword evidence="6" id="KW-0092">Biotin</keyword>
<dbReference type="GO" id="GO:0005524">
    <property type="term" value="F:ATP binding"/>
    <property type="evidence" value="ECO:0007669"/>
    <property type="project" value="UniProtKB-UniRule"/>
</dbReference>
<keyword evidence="4 7" id="KW-0067">ATP-binding</keyword>
<comment type="cofactor">
    <cofactor evidence="1">
        <name>biotin</name>
        <dbReference type="ChEBI" id="CHEBI:57586"/>
    </cofactor>
</comment>
<evidence type="ECO:0000259" key="8">
    <source>
        <dbReference type="PROSITE" id="PS50968"/>
    </source>
</evidence>
<dbReference type="SUPFAM" id="SSF51230">
    <property type="entry name" value="Single hybrid motif"/>
    <property type="match status" value="1"/>
</dbReference>
<dbReference type="Pfam" id="PF00364">
    <property type="entry name" value="Biotin_lipoyl"/>
    <property type="match status" value="1"/>
</dbReference>
<evidence type="ECO:0000259" key="9">
    <source>
        <dbReference type="PROSITE" id="PS50975"/>
    </source>
</evidence>
<dbReference type="Pfam" id="PF02785">
    <property type="entry name" value="Biotin_carb_C"/>
    <property type="match status" value="1"/>
</dbReference>
<dbReference type="FunFam" id="3.40.50.20:FF:000010">
    <property type="entry name" value="Propionyl-CoA carboxylase subunit alpha"/>
    <property type="match status" value="1"/>
</dbReference>
<dbReference type="Gene3D" id="3.30.700.40">
    <property type="match status" value="1"/>
</dbReference>
<dbReference type="FunFam" id="3.30.470.20:FF:000028">
    <property type="entry name" value="Methylcrotonoyl-CoA carboxylase subunit alpha, mitochondrial"/>
    <property type="match status" value="1"/>
</dbReference>
<evidence type="ECO:0000256" key="2">
    <source>
        <dbReference type="ARBA" id="ARBA00022598"/>
    </source>
</evidence>
<dbReference type="SUPFAM" id="SSF51246">
    <property type="entry name" value="Rudiment single hybrid motif"/>
    <property type="match status" value="1"/>
</dbReference>
<dbReference type="Gene3D" id="3.30.470.20">
    <property type="entry name" value="ATP-grasp fold, B domain"/>
    <property type="match status" value="1"/>
</dbReference>
<dbReference type="NCBIfam" id="NF006367">
    <property type="entry name" value="PRK08591.1"/>
    <property type="match status" value="1"/>
</dbReference>